<dbReference type="EMBL" id="MN739784">
    <property type="protein sequence ID" value="QHT26308.1"/>
    <property type="molecule type" value="Genomic_DNA"/>
</dbReference>
<protein>
    <submittedName>
        <fullName evidence="1">Uncharacterized protein</fullName>
    </submittedName>
</protein>
<reference evidence="1" key="1">
    <citation type="journal article" date="2020" name="Nature">
        <title>Giant virus diversity and host interactions through global metagenomics.</title>
        <authorList>
            <person name="Schulz F."/>
            <person name="Roux S."/>
            <person name="Paez-Espino D."/>
            <person name="Jungbluth S."/>
            <person name="Walsh D.A."/>
            <person name="Denef V.J."/>
            <person name="McMahon K.D."/>
            <person name="Konstantinidis K.T."/>
            <person name="Eloe-Fadrosh E.A."/>
            <person name="Kyrpides N.C."/>
            <person name="Woyke T."/>
        </authorList>
    </citation>
    <scope>NUCLEOTIDE SEQUENCE</scope>
    <source>
        <strain evidence="1">GVMAG-M-3300023179-27</strain>
    </source>
</reference>
<evidence type="ECO:0000313" key="1">
    <source>
        <dbReference type="EMBL" id="QHT26308.1"/>
    </source>
</evidence>
<name>A0A6C0EBQ4_9ZZZZ</name>
<proteinExistence type="predicted"/>
<accession>A0A6C0EBQ4</accession>
<dbReference type="AlphaFoldDB" id="A0A6C0EBQ4"/>
<sequence>MVITLKIGQSVGKIPKSAMVMDMEFPQRLCNSSKTRIATGVGLR</sequence>
<organism evidence="1">
    <name type="scientific">viral metagenome</name>
    <dbReference type="NCBI Taxonomy" id="1070528"/>
    <lineage>
        <taxon>unclassified sequences</taxon>
        <taxon>metagenomes</taxon>
        <taxon>organismal metagenomes</taxon>
    </lineage>
</organism>